<evidence type="ECO:0000256" key="1">
    <source>
        <dbReference type="ARBA" id="ARBA00022630"/>
    </source>
</evidence>
<proteinExistence type="predicted"/>
<dbReference type="InterPro" id="IPR013785">
    <property type="entry name" value="Aldolase_TIM"/>
</dbReference>
<dbReference type="RefSeq" id="WP_015946958.1">
    <property type="nucleotide sequence ID" value="NC_011768.1"/>
</dbReference>
<dbReference type="eggNOG" id="COG2070">
    <property type="taxonomic scope" value="Bacteria"/>
</dbReference>
<dbReference type="KEGG" id="dal:Dalk_2190"/>
<keyword evidence="5" id="KW-1185">Reference proteome</keyword>
<dbReference type="Proteomes" id="UP000000739">
    <property type="component" value="Chromosome"/>
</dbReference>
<protein>
    <submittedName>
        <fullName evidence="4">Enoyl-(Acyl-carrier protein) reductase II</fullName>
    </submittedName>
</protein>
<name>B8FF66_DESAL</name>
<dbReference type="PANTHER" id="PTHR32332">
    <property type="entry name" value="2-NITROPROPANE DIOXYGENASE"/>
    <property type="match status" value="1"/>
</dbReference>
<evidence type="ECO:0000313" key="5">
    <source>
        <dbReference type="Proteomes" id="UP000000739"/>
    </source>
</evidence>
<dbReference type="InterPro" id="IPR004136">
    <property type="entry name" value="NMO"/>
</dbReference>
<dbReference type="AlphaFoldDB" id="B8FF66"/>
<evidence type="ECO:0000313" key="4">
    <source>
        <dbReference type="EMBL" id="ACL03883.1"/>
    </source>
</evidence>
<keyword evidence="2" id="KW-0288">FMN</keyword>
<dbReference type="Gene3D" id="3.20.20.70">
    <property type="entry name" value="Aldolase class I"/>
    <property type="match status" value="1"/>
</dbReference>
<sequence length="317" mass="32762">MSHPPKKNPVSAILGTRYPIMLGAMRLITHAKLAAAVSNAGGFGLIAASGMDVETLCNVLGAAQTLTDKPLGINVPIYRPNAPELIEAAAEMGVKTINTSGGNPAKIIRVVKDNGLKIVHKVSSLTMALKAQDAGVDAVTAMGFEAGGHVGREHVTTLCLVPQLVDHLNIPVIAAGGIADARGAAAAFALGALGVEMGTRFAACTESEAPLFYKESLAGADCEATQIMGKKAMPIRVLKNAATNRIVGAENQEEDPSGAKPDQPIYVMSGGDAHTAVMPCGQTAGLISGEKSVGEIIEDITEGIRRIAGKMEDDFFL</sequence>
<dbReference type="SUPFAM" id="SSF51412">
    <property type="entry name" value="Inosine monophosphate dehydrogenase (IMPDH)"/>
    <property type="match status" value="1"/>
</dbReference>
<dbReference type="PANTHER" id="PTHR32332:SF20">
    <property type="entry name" value="2-NITROPROPANE DIOXYGENASE-LIKE PROTEIN"/>
    <property type="match status" value="1"/>
</dbReference>
<evidence type="ECO:0000256" key="2">
    <source>
        <dbReference type="ARBA" id="ARBA00022643"/>
    </source>
</evidence>
<dbReference type="GO" id="GO:0018580">
    <property type="term" value="F:nitronate monooxygenase activity"/>
    <property type="evidence" value="ECO:0007669"/>
    <property type="project" value="InterPro"/>
</dbReference>
<keyword evidence="1" id="KW-0285">Flavoprotein</keyword>
<organism evidence="4 5">
    <name type="scientific">Desulfatibacillum aliphaticivorans</name>
    <dbReference type="NCBI Taxonomy" id="218208"/>
    <lineage>
        <taxon>Bacteria</taxon>
        <taxon>Pseudomonadati</taxon>
        <taxon>Thermodesulfobacteriota</taxon>
        <taxon>Desulfobacteria</taxon>
        <taxon>Desulfobacterales</taxon>
        <taxon>Desulfatibacillaceae</taxon>
        <taxon>Desulfatibacillum</taxon>
    </lineage>
</organism>
<dbReference type="EMBL" id="CP001322">
    <property type="protein sequence ID" value="ACL03883.1"/>
    <property type="molecule type" value="Genomic_DNA"/>
</dbReference>
<evidence type="ECO:0000256" key="3">
    <source>
        <dbReference type="ARBA" id="ARBA00023002"/>
    </source>
</evidence>
<accession>B8FF66</accession>
<keyword evidence="3" id="KW-0560">Oxidoreductase</keyword>
<dbReference type="Pfam" id="PF03060">
    <property type="entry name" value="NMO"/>
    <property type="match status" value="1"/>
</dbReference>
<dbReference type="CDD" id="cd04730">
    <property type="entry name" value="NPD_like"/>
    <property type="match status" value="1"/>
</dbReference>
<reference evidence="4 5" key="1">
    <citation type="journal article" date="2012" name="Environ. Microbiol.">
        <title>The genome sequence of Desulfatibacillum alkenivorans AK-01: a blueprint for anaerobic alkane oxidation.</title>
        <authorList>
            <person name="Callaghan A.V."/>
            <person name="Morris B.E."/>
            <person name="Pereira I.A."/>
            <person name="McInerney M.J."/>
            <person name="Austin R.N."/>
            <person name="Groves J.T."/>
            <person name="Kukor J.J."/>
            <person name="Suflita J.M."/>
            <person name="Young L.Y."/>
            <person name="Zylstra G.J."/>
            <person name="Wawrik B."/>
        </authorList>
    </citation>
    <scope>NUCLEOTIDE SEQUENCE [LARGE SCALE GENOMIC DNA]</scope>
    <source>
        <strain evidence="4 5">AK-01</strain>
    </source>
</reference>
<dbReference type="HOGENOM" id="CLU_038732_1_1_7"/>
<gene>
    <name evidence="4" type="ordered locus">Dalk_2190</name>
</gene>